<dbReference type="Proteomes" id="UP001595765">
    <property type="component" value="Unassembled WGS sequence"/>
</dbReference>
<dbReference type="Gene3D" id="3.10.450.50">
    <property type="match status" value="1"/>
</dbReference>
<dbReference type="EMBL" id="JBHSBB010000019">
    <property type="protein sequence ID" value="MFC4035082.1"/>
    <property type="molecule type" value="Genomic_DNA"/>
</dbReference>
<proteinExistence type="inferred from homology"/>
<protein>
    <submittedName>
        <fullName evidence="6">Sigma factor-like helix-turn-helix DNA-binding protein</fullName>
    </submittedName>
</protein>
<evidence type="ECO:0000256" key="2">
    <source>
        <dbReference type="ARBA" id="ARBA00023015"/>
    </source>
</evidence>
<dbReference type="InterPro" id="IPR013324">
    <property type="entry name" value="RNA_pol_sigma_r3/r4-like"/>
</dbReference>
<comment type="similarity">
    <text evidence="1">Belongs to the sigma-70 factor family. ECF subfamily.</text>
</comment>
<evidence type="ECO:0000313" key="6">
    <source>
        <dbReference type="EMBL" id="MFC4035082.1"/>
    </source>
</evidence>
<sequence length="362" mass="37038">MDGLKDGPGLIGVPGVAAMPSPLGSSGAPEPLAPAAGVPEADAVRLFGAAYRMLGSASRAREVVRDALAARTGAPGGSGPAGSYHRDAYDELVRDLFGALLRGAERGRARRDGHAHTAAWLAEPVLTAGGALGPMDTAARRASVSMARLVLLERLAPGERAAYVLREVFGYGPEAAAAVLGVSEERSAALERRARQRVLDAEGAASPLSVPPSSSRGQAVRVSAVAELLRAIRDDDPAGLEELLADDVVAWSDGGGQPGVVRRPVLGTVKVGRFLATVRGRIPADARGHLAEVNGDPALVAVVGSAVVGVLAPEFGPQGMIGIRAVADPARLEFIGRQWADLAGRPALPDGSDGLRDPGHPV</sequence>
<evidence type="ECO:0000256" key="3">
    <source>
        <dbReference type="ARBA" id="ARBA00023082"/>
    </source>
</evidence>
<evidence type="ECO:0000313" key="7">
    <source>
        <dbReference type="Proteomes" id="UP001595765"/>
    </source>
</evidence>
<dbReference type="RefSeq" id="WP_386434386.1">
    <property type="nucleotide sequence ID" value="NZ_JBHSBB010000019.1"/>
</dbReference>
<evidence type="ECO:0000256" key="1">
    <source>
        <dbReference type="ARBA" id="ARBA00010641"/>
    </source>
</evidence>
<feature type="domain" description="RNA polymerase sigma factor 70 region 4 type 2" evidence="5">
    <location>
        <begin position="151"/>
        <end position="197"/>
    </location>
</feature>
<keyword evidence="3" id="KW-0731">Sigma factor</keyword>
<dbReference type="InterPro" id="IPR052704">
    <property type="entry name" value="ECF_Sigma-70_Domain"/>
</dbReference>
<dbReference type="InterPro" id="IPR032710">
    <property type="entry name" value="NTF2-like_dom_sf"/>
</dbReference>
<dbReference type="InterPro" id="IPR013249">
    <property type="entry name" value="RNA_pol_sigma70_r4_t2"/>
</dbReference>
<name>A0ABV8HVG1_9ACTN</name>
<dbReference type="InterPro" id="IPR036388">
    <property type="entry name" value="WH-like_DNA-bd_sf"/>
</dbReference>
<evidence type="ECO:0000259" key="5">
    <source>
        <dbReference type="Pfam" id="PF08281"/>
    </source>
</evidence>
<keyword evidence="2" id="KW-0805">Transcription regulation</keyword>
<comment type="caution">
    <text evidence="6">The sequence shown here is derived from an EMBL/GenBank/DDBJ whole genome shotgun (WGS) entry which is preliminary data.</text>
</comment>
<dbReference type="PANTHER" id="PTHR30173">
    <property type="entry name" value="SIGMA 19 FACTOR"/>
    <property type="match status" value="1"/>
</dbReference>
<organism evidence="6 7">
    <name type="scientific">Streptomyces polygonati</name>
    <dbReference type="NCBI Taxonomy" id="1617087"/>
    <lineage>
        <taxon>Bacteria</taxon>
        <taxon>Bacillati</taxon>
        <taxon>Actinomycetota</taxon>
        <taxon>Actinomycetes</taxon>
        <taxon>Kitasatosporales</taxon>
        <taxon>Streptomycetaceae</taxon>
        <taxon>Streptomyces</taxon>
    </lineage>
</organism>
<dbReference type="Gene3D" id="1.10.10.10">
    <property type="entry name" value="Winged helix-like DNA-binding domain superfamily/Winged helix DNA-binding domain"/>
    <property type="match status" value="1"/>
</dbReference>
<dbReference type="Pfam" id="PF08281">
    <property type="entry name" value="Sigma70_r4_2"/>
    <property type="match status" value="1"/>
</dbReference>
<dbReference type="SUPFAM" id="SSF54427">
    <property type="entry name" value="NTF2-like"/>
    <property type="match status" value="1"/>
</dbReference>
<gene>
    <name evidence="6" type="ORF">ACFO3J_26945</name>
</gene>
<keyword evidence="7" id="KW-1185">Reference proteome</keyword>
<reference evidence="7" key="1">
    <citation type="journal article" date="2019" name="Int. J. Syst. Evol. Microbiol.">
        <title>The Global Catalogue of Microorganisms (GCM) 10K type strain sequencing project: providing services to taxonomists for standard genome sequencing and annotation.</title>
        <authorList>
            <consortium name="The Broad Institute Genomics Platform"/>
            <consortium name="The Broad Institute Genome Sequencing Center for Infectious Disease"/>
            <person name="Wu L."/>
            <person name="Ma J."/>
        </authorList>
    </citation>
    <scope>NUCLEOTIDE SEQUENCE [LARGE SCALE GENOMIC DNA]</scope>
    <source>
        <strain evidence="7">CGMCC 4.7237</strain>
    </source>
</reference>
<dbReference type="SUPFAM" id="SSF88659">
    <property type="entry name" value="Sigma3 and sigma4 domains of RNA polymerase sigma factors"/>
    <property type="match status" value="1"/>
</dbReference>
<evidence type="ECO:0000256" key="4">
    <source>
        <dbReference type="ARBA" id="ARBA00023163"/>
    </source>
</evidence>
<dbReference type="PANTHER" id="PTHR30173:SF36">
    <property type="entry name" value="ECF RNA POLYMERASE SIGMA FACTOR SIGJ"/>
    <property type="match status" value="1"/>
</dbReference>
<accession>A0ABV8HVG1</accession>
<keyword evidence="4" id="KW-0804">Transcription</keyword>